<evidence type="ECO:0000313" key="1">
    <source>
        <dbReference type="EMBL" id="KAK8894774.1"/>
    </source>
</evidence>
<organism evidence="1 2">
    <name type="scientific">Tritrichomonas musculus</name>
    <dbReference type="NCBI Taxonomy" id="1915356"/>
    <lineage>
        <taxon>Eukaryota</taxon>
        <taxon>Metamonada</taxon>
        <taxon>Parabasalia</taxon>
        <taxon>Tritrichomonadida</taxon>
        <taxon>Tritrichomonadidae</taxon>
        <taxon>Tritrichomonas</taxon>
    </lineage>
</organism>
<dbReference type="InterPro" id="IPR011989">
    <property type="entry name" value="ARM-like"/>
</dbReference>
<dbReference type="Gene3D" id="1.25.10.10">
    <property type="entry name" value="Leucine-rich Repeat Variant"/>
    <property type="match status" value="1"/>
</dbReference>
<sequence length="1038" mass="119614">MEEGIDIKQRLIELYTELQNPSLFNANEVSNSIIEIYSSISSIPILIDIMMNSDNQNFRQQASFGLKYSLSSCSSQLDPSKCDGIWNSLFALISNENDEHSVDILLSPLIELFQISNYEWSLVEGFVNSLGQTNLLKCFHVVSSLLPYVQPEYVSSHFDYFSTIIEYSFTSPKKMELFKYTFIIFFNLAFHVRFIDPEIYKNFIQKVTRPFSEMLIVLFANEEYLKESISDIIGSIDYQINPFSLEKLFQAIIESLKNSTFSMEMKSNIILLFGQILEYDASFIIDVATLQNLISMSISLSIEIFNHSEDFDSCDSFIFSQFFYQCLNRIPNENLRAVTDPFIESLSNAQTLSELYNLLLLFEACLQRSSLLFVDEYSKIVTVLINCLQSNHPGIRNEAACIFYSQKVLIQSIEKVRICQIIQLIINILSSQDFFYGYTIIDKLIDELDDSDPIFESTFSICNHIIRNFSEIDSSLITICWSVLNNLLKKSKQLVLNVFDDLYSFCFSLISQFISNDNENSKVIQFFVHSMVKCLSSLSKSCYEKIIEKLNEIFSLFIILLKDFSNDFKIHKSVLKSFKSFVSKMPNEFESYIYSFLTSIFKEDLYQATVKMESDKGNQRNYSVYVIAPSINLLSKILRNYPHFFGDAEMINYLLKVFVMGINSIYTKEIIASLHLFKKTLIFMNKSNIILPNVVRQYVMYIISKMEKETDGSVIRSMFDALNKAISIFGNSIIFQSEASLFQFVIKCVEGNKNKFTNEIEYNHIYNEKALQLLGNIIKNFYDNNDDVGENNNFNDLLIRDFIPRILQILNEQDPLFVAFGLNLMSQIAISAKSILSPEILSIPIQKSLFFIEQKNGLTVPSIVFLDSLINNHQISEDMARQLICLSEAQISSLDCSIADQKCLSEYFITLLTILDLHANNLIDDQKKKIILSNLPIVFSKLFNNKYIYLFLLKHFNDSQDLQFDIMKNIVIVFESASTIVDSYLPQEIISNLLAIILQSGIINDLNALNALFKEQNDRIQNFTRTISFLSQQNTEKD</sequence>
<accession>A0ABR2KUI3</accession>
<protein>
    <submittedName>
        <fullName evidence="1">Uncharacterized protein</fullName>
    </submittedName>
</protein>
<comment type="caution">
    <text evidence="1">The sequence shown here is derived from an EMBL/GenBank/DDBJ whole genome shotgun (WGS) entry which is preliminary data.</text>
</comment>
<dbReference type="SUPFAM" id="SSF48371">
    <property type="entry name" value="ARM repeat"/>
    <property type="match status" value="1"/>
</dbReference>
<evidence type="ECO:0000313" key="2">
    <source>
        <dbReference type="Proteomes" id="UP001470230"/>
    </source>
</evidence>
<reference evidence="1 2" key="1">
    <citation type="submission" date="2024-04" db="EMBL/GenBank/DDBJ databases">
        <title>Tritrichomonas musculus Genome.</title>
        <authorList>
            <person name="Alves-Ferreira E."/>
            <person name="Grigg M."/>
            <person name="Lorenzi H."/>
            <person name="Galac M."/>
        </authorList>
    </citation>
    <scope>NUCLEOTIDE SEQUENCE [LARGE SCALE GENOMIC DNA]</scope>
    <source>
        <strain evidence="1 2">EAF2021</strain>
    </source>
</reference>
<name>A0ABR2KUI3_9EUKA</name>
<dbReference type="Proteomes" id="UP001470230">
    <property type="component" value="Unassembled WGS sequence"/>
</dbReference>
<gene>
    <name evidence="1" type="ORF">M9Y10_023211</name>
</gene>
<dbReference type="EMBL" id="JAPFFF010000003">
    <property type="protein sequence ID" value="KAK8894774.1"/>
    <property type="molecule type" value="Genomic_DNA"/>
</dbReference>
<proteinExistence type="predicted"/>
<keyword evidence="2" id="KW-1185">Reference proteome</keyword>
<dbReference type="InterPro" id="IPR016024">
    <property type="entry name" value="ARM-type_fold"/>
</dbReference>